<keyword evidence="7" id="KW-0472">Membrane</keyword>
<name>A0ABM1DY90_PRICU</name>
<protein>
    <submittedName>
        <fullName evidence="10">Uncharacterized protein LOC106807157 isoform X1</fullName>
    </submittedName>
</protein>
<evidence type="ECO:0000259" key="8">
    <source>
        <dbReference type="Pfam" id="PF00688"/>
    </source>
</evidence>
<dbReference type="Gene3D" id="2.60.120.970">
    <property type="match status" value="1"/>
</dbReference>
<comment type="similarity">
    <text evidence="2">Belongs to the TGF-beta family.</text>
</comment>
<feature type="region of interest" description="Disordered" evidence="6">
    <location>
        <begin position="360"/>
        <end position="379"/>
    </location>
</feature>
<dbReference type="GeneID" id="106807157"/>
<feature type="compositionally biased region" description="Polar residues" evidence="6">
    <location>
        <begin position="45"/>
        <end position="58"/>
    </location>
</feature>
<feature type="compositionally biased region" description="Basic and acidic residues" evidence="6">
    <location>
        <begin position="423"/>
        <end position="445"/>
    </location>
</feature>
<dbReference type="Proteomes" id="UP000695022">
    <property type="component" value="Unplaced"/>
</dbReference>
<dbReference type="RefSeq" id="XP_014664911.1">
    <property type="nucleotide sequence ID" value="XM_014809425.1"/>
</dbReference>
<feature type="region of interest" description="Disordered" evidence="6">
    <location>
        <begin position="33"/>
        <end position="58"/>
    </location>
</feature>
<keyword evidence="3" id="KW-0964">Secreted</keyword>
<dbReference type="InterPro" id="IPR001111">
    <property type="entry name" value="TGF-b_propeptide"/>
</dbReference>
<keyword evidence="7" id="KW-0812">Transmembrane</keyword>
<evidence type="ECO:0000313" key="10">
    <source>
        <dbReference type="RefSeq" id="XP_014664911.1"/>
    </source>
</evidence>
<evidence type="ECO:0000313" key="9">
    <source>
        <dbReference type="Proteomes" id="UP000695022"/>
    </source>
</evidence>
<keyword evidence="4" id="KW-0339">Growth factor</keyword>
<evidence type="ECO:0000256" key="4">
    <source>
        <dbReference type="ARBA" id="ARBA00023030"/>
    </source>
</evidence>
<feature type="transmembrane region" description="Helical" evidence="7">
    <location>
        <begin position="6"/>
        <end position="25"/>
    </location>
</feature>
<feature type="domain" description="TGF-beta propeptide" evidence="8">
    <location>
        <begin position="80"/>
        <end position="322"/>
    </location>
</feature>
<dbReference type="PANTHER" id="PTHR11848">
    <property type="entry name" value="TGF-BETA FAMILY"/>
    <property type="match status" value="1"/>
</dbReference>
<evidence type="ECO:0000256" key="2">
    <source>
        <dbReference type="ARBA" id="ARBA00006656"/>
    </source>
</evidence>
<evidence type="ECO:0000256" key="5">
    <source>
        <dbReference type="ARBA" id="ARBA00023157"/>
    </source>
</evidence>
<evidence type="ECO:0000256" key="1">
    <source>
        <dbReference type="ARBA" id="ARBA00004613"/>
    </source>
</evidence>
<evidence type="ECO:0000256" key="3">
    <source>
        <dbReference type="ARBA" id="ARBA00022525"/>
    </source>
</evidence>
<dbReference type="PANTHER" id="PTHR11848:SF262">
    <property type="entry name" value="LD29161P"/>
    <property type="match status" value="1"/>
</dbReference>
<evidence type="ECO:0000256" key="7">
    <source>
        <dbReference type="SAM" id="Phobius"/>
    </source>
</evidence>
<organism evidence="9 10">
    <name type="scientific">Priapulus caudatus</name>
    <name type="common">Priapulid worm</name>
    <dbReference type="NCBI Taxonomy" id="37621"/>
    <lineage>
        <taxon>Eukaryota</taxon>
        <taxon>Metazoa</taxon>
        <taxon>Ecdysozoa</taxon>
        <taxon>Scalidophora</taxon>
        <taxon>Priapulida</taxon>
        <taxon>Priapulimorpha</taxon>
        <taxon>Priapulimorphida</taxon>
        <taxon>Priapulidae</taxon>
        <taxon>Priapulus</taxon>
    </lineage>
</organism>
<feature type="compositionally biased region" description="Basic and acidic residues" evidence="6">
    <location>
        <begin position="402"/>
        <end position="413"/>
    </location>
</feature>
<evidence type="ECO:0000256" key="6">
    <source>
        <dbReference type="SAM" id="MobiDB-lite"/>
    </source>
</evidence>
<comment type="subcellular location">
    <subcellularLocation>
        <location evidence="1">Secreted</location>
    </subcellularLocation>
</comment>
<dbReference type="InterPro" id="IPR015615">
    <property type="entry name" value="TGF-beta-rel"/>
</dbReference>
<accession>A0ABM1DY90</accession>
<keyword evidence="9" id="KW-1185">Reference proteome</keyword>
<feature type="compositionally biased region" description="Basic residues" evidence="6">
    <location>
        <begin position="223"/>
        <end position="239"/>
    </location>
</feature>
<feature type="region of interest" description="Disordered" evidence="6">
    <location>
        <begin position="392"/>
        <end position="479"/>
    </location>
</feature>
<reference evidence="10" key="1">
    <citation type="submission" date="2025-08" db="UniProtKB">
        <authorList>
            <consortium name="RefSeq"/>
        </authorList>
    </citation>
    <scope>IDENTIFICATION</scope>
</reference>
<feature type="compositionally biased region" description="Polar residues" evidence="6">
    <location>
        <begin position="360"/>
        <end position="373"/>
    </location>
</feature>
<keyword evidence="7" id="KW-1133">Transmembrane helix</keyword>
<gene>
    <name evidence="10" type="primary">LOC106807157</name>
</gene>
<sequence length="479" mass="53613">MVQNIYLIWPLPTVAMTVLLLTAVVDTRTLPDNTAGEDEDLSMAYNDTNDNNTMGSDVNVTTTLDYETQRLLQMRESQYRLNERKKQEHLLWIQAVILQRLGMSRKPNISSSAFTDEERTSLMDAFETIYRTGNEGNENVGEFYAKRFKTNPPSCLAPPGVNCASGATPTLTSCACTFDLSNPRDTPRPEEIDSKVSSATLRLYLLPQDESSRRETRSTIGQRPRKSRKARKTRKNRNRNRAEVRDPIADASADEADESGQEKIRISIMQYMMPLNIPKLKRSKMVPVGESGWVNFNIKSTVRAWVRRPDDNQGLEIHIENSRGEPVPAARFIAPLNCSIHKGSQASHVLRRVHVQSSNVEASNSLGTETNTEVPPVDPSLLKEHCPWLDIGTMDVPRTTRPSRDPSIGRDLSEAAGTPDVVPRNEADGDEPPDYHPVDDYEPKPIDFSQFISTPFPLVSYPEHTLPSAEDGLGGEPDR</sequence>
<feature type="region of interest" description="Disordered" evidence="6">
    <location>
        <begin position="204"/>
        <end position="260"/>
    </location>
</feature>
<proteinExistence type="inferred from homology"/>
<keyword evidence="5" id="KW-1015">Disulfide bond</keyword>
<dbReference type="Pfam" id="PF00688">
    <property type="entry name" value="TGFb_propeptide"/>
    <property type="match status" value="1"/>
</dbReference>